<dbReference type="EMBL" id="FOJB01000003">
    <property type="protein sequence ID" value="SEW37714.1"/>
    <property type="molecule type" value="Genomic_DNA"/>
</dbReference>
<dbReference type="RefSeq" id="WP_091433485.1">
    <property type="nucleotide sequence ID" value="NZ_FOJB01000003.1"/>
</dbReference>
<evidence type="ECO:0000313" key="2">
    <source>
        <dbReference type="Proteomes" id="UP000199650"/>
    </source>
</evidence>
<gene>
    <name evidence="1" type="ORF">SAMN05444851_3311</name>
</gene>
<reference evidence="1 2" key="1">
    <citation type="submission" date="2016-10" db="EMBL/GenBank/DDBJ databases">
        <authorList>
            <person name="de Groot N.N."/>
        </authorList>
    </citation>
    <scope>NUCLEOTIDE SEQUENCE [LARGE SCALE GENOMIC DNA]</scope>
    <source>
        <strain evidence="1 2">DSM 29439</strain>
    </source>
</reference>
<keyword evidence="1" id="KW-0418">Kinase</keyword>
<name>A0A1I0RAB2_9RHOB</name>
<dbReference type="InterPro" id="IPR027417">
    <property type="entry name" value="P-loop_NTPase"/>
</dbReference>
<keyword evidence="1" id="KW-0808">Transferase</keyword>
<sequence>MNDVNDLAKALLDRILAAPRAGRRRLVALAGPPASGKTTLSSVLAELMVGAGCNALVVPMDGFHLDNRVLTARGLLARKGAPETFDVEGLRRLVGALPNADIVYFPIFDRDRDIAIAGAGVVPETCDTIIIEGNYLLFDAPGWRDLNDWWDISVRLDVPPEVLEQRLVDRWLAHGLTLDQARARTADNDLRNAERVAAASLKADITITV</sequence>
<dbReference type="PANTHER" id="PTHR10285">
    <property type="entry name" value="URIDINE KINASE"/>
    <property type="match status" value="1"/>
</dbReference>
<keyword evidence="2" id="KW-1185">Reference proteome</keyword>
<dbReference type="Gene3D" id="3.40.50.300">
    <property type="entry name" value="P-loop containing nucleotide triphosphate hydrolases"/>
    <property type="match status" value="1"/>
</dbReference>
<dbReference type="OrthoDB" id="1550976at2"/>
<organism evidence="1 2">
    <name type="scientific">Aliiroseovarius sediminilitoris</name>
    <dbReference type="NCBI Taxonomy" id="1173584"/>
    <lineage>
        <taxon>Bacteria</taxon>
        <taxon>Pseudomonadati</taxon>
        <taxon>Pseudomonadota</taxon>
        <taxon>Alphaproteobacteria</taxon>
        <taxon>Rhodobacterales</taxon>
        <taxon>Paracoccaceae</taxon>
        <taxon>Aliiroseovarius</taxon>
    </lineage>
</organism>
<protein>
    <submittedName>
        <fullName evidence="1">Fructokinase</fullName>
    </submittedName>
</protein>
<dbReference type="STRING" id="1173584.SAMN05444851_3311"/>
<dbReference type="AlphaFoldDB" id="A0A1I0RAB2"/>
<accession>A0A1I0RAB2</accession>
<proteinExistence type="predicted"/>
<evidence type="ECO:0000313" key="1">
    <source>
        <dbReference type="EMBL" id="SEW37714.1"/>
    </source>
</evidence>
<dbReference type="SUPFAM" id="SSF52540">
    <property type="entry name" value="P-loop containing nucleoside triphosphate hydrolases"/>
    <property type="match status" value="1"/>
</dbReference>
<dbReference type="Proteomes" id="UP000199650">
    <property type="component" value="Unassembled WGS sequence"/>
</dbReference>
<dbReference type="GO" id="GO:0016301">
    <property type="term" value="F:kinase activity"/>
    <property type="evidence" value="ECO:0007669"/>
    <property type="project" value="UniProtKB-KW"/>
</dbReference>